<dbReference type="eggNOG" id="arCOG01144">
    <property type="taxonomic scope" value="Archaea"/>
</dbReference>
<dbReference type="EMBL" id="CP001688">
    <property type="protein sequence ID" value="ACV46205.1"/>
    <property type="molecule type" value="Genomic_DNA"/>
</dbReference>
<gene>
    <name evidence="2" type="ordered locus">Hmuk_0054</name>
</gene>
<keyword evidence="3" id="KW-1185">Reference proteome</keyword>
<name>C7NVU0_HALMD</name>
<dbReference type="HOGENOM" id="CLU_793674_0_0_2"/>
<evidence type="ECO:0000313" key="3">
    <source>
        <dbReference type="Proteomes" id="UP000001746"/>
    </source>
</evidence>
<dbReference type="GeneID" id="8409551"/>
<proteinExistence type="predicted"/>
<dbReference type="STRING" id="485914.Hmuk_0054"/>
<evidence type="ECO:0000256" key="1">
    <source>
        <dbReference type="SAM" id="MobiDB-lite"/>
    </source>
</evidence>
<feature type="compositionally biased region" description="Low complexity" evidence="1">
    <location>
        <begin position="264"/>
        <end position="279"/>
    </location>
</feature>
<dbReference type="GeneID" id="42177989"/>
<dbReference type="KEGG" id="hmu:Hmuk_0054"/>
<dbReference type="RefSeq" id="WP_012807598.1">
    <property type="nucleotide sequence ID" value="NC_013202.1"/>
</dbReference>
<feature type="region of interest" description="Disordered" evidence="1">
    <location>
        <begin position="228"/>
        <end position="323"/>
    </location>
</feature>
<dbReference type="AlphaFoldDB" id="C7NVU0"/>
<dbReference type="Proteomes" id="UP000001746">
    <property type="component" value="Chromosome"/>
</dbReference>
<protein>
    <submittedName>
        <fullName evidence="2">Cell surface glycoprotein</fullName>
    </submittedName>
</protein>
<organism evidence="2 3">
    <name type="scientific">Halomicrobium mukohataei (strain ATCC 700874 / DSM 12286 / JCM 9738 / NCIMB 13541)</name>
    <name type="common">Haloarcula mukohataei</name>
    <dbReference type="NCBI Taxonomy" id="485914"/>
    <lineage>
        <taxon>Archaea</taxon>
        <taxon>Methanobacteriati</taxon>
        <taxon>Methanobacteriota</taxon>
        <taxon>Stenosarchaea group</taxon>
        <taxon>Halobacteria</taxon>
        <taxon>Halobacteriales</taxon>
        <taxon>Haloarculaceae</taxon>
        <taxon>Halomicrobium</taxon>
    </lineage>
</organism>
<sequence>MRRWFLLCSVVLGALLGAGVLGAQSTADYSLSADASVDIPTQEVSYDGDTFEISQTGVADPETTFIATASAPEDADYVVYVVDKGESIRQSNAGSGTGEVPLDLGTLDPGTYAVTIKQDSTVAAMPLVVRGYDLSQDVPDETTAGTETEVSITADAIHEDAEFEQIVLTLWDGSEEHDVTASRADGQRYTATIPAGTLDEGTYRVVSRAETGATAFDHNELVGISETTTISVTESPTTTKSGAGGGGGQVSTATETATPMATRTNATASPTVTATPSSNRTATPVSTTERSTRTPDTATTPSETATTEPTASDAVTPSPTTGEGGSFSKLVFAALLAGVVGSLTMRRRS</sequence>
<feature type="compositionally biased region" description="Low complexity" evidence="1">
    <location>
        <begin position="286"/>
        <end position="314"/>
    </location>
</feature>
<feature type="compositionally biased region" description="Polar residues" evidence="1">
    <location>
        <begin position="250"/>
        <end position="263"/>
    </location>
</feature>
<feature type="compositionally biased region" description="Low complexity" evidence="1">
    <location>
        <begin position="228"/>
        <end position="239"/>
    </location>
</feature>
<reference evidence="2 3" key="1">
    <citation type="journal article" date="2009" name="Stand. Genomic Sci.">
        <title>Complete genome sequence of Halomicrobium mukohataei type strain (arg-2).</title>
        <authorList>
            <person name="Tindall B.J."/>
            <person name="Schneider S."/>
            <person name="Lapidus A."/>
            <person name="Copeland A."/>
            <person name="Glavina Del Rio T."/>
            <person name="Nolan M."/>
            <person name="Lucas S."/>
            <person name="Chen F."/>
            <person name="Tice H."/>
            <person name="Cheng J.F."/>
            <person name="Saunders E."/>
            <person name="Bruce D."/>
            <person name="Goodwin L."/>
            <person name="Pitluck S."/>
            <person name="Mikhailova N."/>
            <person name="Pati A."/>
            <person name="Ivanova N."/>
            <person name="Mavrommatis K."/>
            <person name="Chen A."/>
            <person name="Palaniappan K."/>
            <person name="Chain P."/>
            <person name="Land M."/>
            <person name="Hauser L."/>
            <person name="Chang Y.J."/>
            <person name="Jeffries C.D."/>
            <person name="Brettin T."/>
            <person name="Han C."/>
            <person name="Rohde M."/>
            <person name="Goker M."/>
            <person name="Bristow J."/>
            <person name="Eisen J.A."/>
            <person name="Markowitz V."/>
            <person name="Hugenholtz P."/>
            <person name="Klenk H.P."/>
            <person name="Kyrpides N.C."/>
            <person name="Detter J.C."/>
        </authorList>
    </citation>
    <scope>NUCLEOTIDE SEQUENCE [LARGE SCALE GENOMIC DNA]</scope>
    <source>
        <strain evidence="3">ATCC 700874 / DSM 12286 / JCM 9738 / NCIMB 13541</strain>
    </source>
</reference>
<accession>C7NVU0</accession>
<evidence type="ECO:0000313" key="2">
    <source>
        <dbReference type="EMBL" id="ACV46205.1"/>
    </source>
</evidence>